<dbReference type="EMBL" id="CP017803">
    <property type="protein sequence ID" value="ATZ60346.1"/>
    <property type="molecule type" value="Genomic_DNA"/>
</dbReference>
<feature type="transmembrane region" description="Helical" evidence="1">
    <location>
        <begin position="165"/>
        <end position="192"/>
    </location>
</feature>
<name>A0A2H4U8A1_METSM</name>
<protein>
    <recommendedName>
        <fullName evidence="4">DUF4013 domain-containing protein</fullName>
    </recommendedName>
</protein>
<keyword evidence="1" id="KW-0812">Transmembrane</keyword>
<feature type="transmembrane region" description="Helical" evidence="1">
    <location>
        <begin position="198"/>
        <end position="223"/>
    </location>
</feature>
<feature type="transmembrane region" description="Helical" evidence="1">
    <location>
        <begin position="20"/>
        <end position="44"/>
    </location>
</feature>
<keyword evidence="1" id="KW-0472">Membrane</keyword>
<keyword evidence="1" id="KW-1133">Transmembrane helix</keyword>
<dbReference type="GeneID" id="71695977"/>
<dbReference type="InterPro" id="IPR025098">
    <property type="entry name" value="DUF4013"/>
</dbReference>
<dbReference type="Proteomes" id="UP000232133">
    <property type="component" value="Chromosome"/>
</dbReference>
<evidence type="ECO:0008006" key="4">
    <source>
        <dbReference type="Google" id="ProtNLM"/>
    </source>
</evidence>
<evidence type="ECO:0000313" key="3">
    <source>
        <dbReference type="Proteomes" id="UP000232133"/>
    </source>
</evidence>
<sequence>MILDIYKDSFEYASKNVKNLLILGVFYLFGFLVIPMFFILGYNYRIIKIATEGMINGNDELPEFEDWTLMLVEGIKCFVVYVGYLIIPIIVFLGILWGCGQANNISLTIVGFIVGIVILLVFALYSFLAISHMATNDGSMKAAFDVKEITNIAKSIGWSRCFTTYIGMIILVSVIICVVVSIVLAVLMILGFATVSAVPIMGVATATGVVSTLIINFVITFIVMPYLQIFQSRCQGLLYNIR</sequence>
<dbReference type="AlphaFoldDB" id="A0A2H4U8A1"/>
<reference evidence="2 3" key="1">
    <citation type="submission" date="2016-10" db="EMBL/GenBank/DDBJ databases">
        <authorList>
            <person name="Varghese N."/>
        </authorList>
    </citation>
    <scope>NUCLEOTIDE SEQUENCE [LARGE SCALE GENOMIC DNA]</scope>
    <source>
        <strain evidence="2 3">KB11</strain>
    </source>
</reference>
<feature type="transmembrane region" description="Helical" evidence="1">
    <location>
        <begin position="109"/>
        <end position="130"/>
    </location>
</feature>
<dbReference type="Pfam" id="PF13197">
    <property type="entry name" value="DUF4013"/>
    <property type="match status" value="1"/>
</dbReference>
<accession>A0A2H4U8A1</accession>
<dbReference type="RefSeq" id="WP_004032789.1">
    <property type="nucleotide sequence ID" value="NZ_AP025586.1"/>
</dbReference>
<feature type="transmembrane region" description="Helical" evidence="1">
    <location>
        <begin position="78"/>
        <end position="97"/>
    </location>
</feature>
<evidence type="ECO:0000256" key="1">
    <source>
        <dbReference type="SAM" id="Phobius"/>
    </source>
</evidence>
<evidence type="ECO:0000313" key="2">
    <source>
        <dbReference type="EMBL" id="ATZ60346.1"/>
    </source>
</evidence>
<organism evidence="2 3">
    <name type="scientific">Methanobrevibacter smithii</name>
    <dbReference type="NCBI Taxonomy" id="2173"/>
    <lineage>
        <taxon>Archaea</taxon>
        <taxon>Methanobacteriati</taxon>
        <taxon>Methanobacteriota</taxon>
        <taxon>Methanomada group</taxon>
        <taxon>Methanobacteria</taxon>
        <taxon>Methanobacteriales</taxon>
        <taxon>Methanobacteriaceae</taxon>
        <taxon>Methanobrevibacter</taxon>
    </lineage>
</organism>
<gene>
    <name evidence="2" type="ORF">BK798_07915</name>
</gene>
<proteinExistence type="predicted"/>